<dbReference type="PANTHER" id="PTHR33795:SF1">
    <property type="entry name" value="INSERTION ELEMENT IS150 PROTEIN INSJ"/>
    <property type="match status" value="1"/>
</dbReference>
<comment type="caution">
    <text evidence="2">The sequence shown here is derived from an EMBL/GenBank/DDBJ whole genome shotgun (WGS) entry which is preliminary data.</text>
</comment>
<evidence type="ECO:0000313" key="3">
    <source>
        <dbReference type="Proteomes" id="UP000029801"/>
    </source>
</evidence>
<name>A0AAW3FL12_LACPN</name>
<proteinExistence type="predicted"/>
<dbReference type="Proteomes" id="UP000029801">
    <property type="component" value="Chromosome"/>
</dbReference>
<keyword evidence="1" id="KW-0175">Coiled coil</keyword>
<feature type="coiled-coil region" evidence="1">
    <location>
        <begin position="118"/>
        <end position="145"/>
    </location>
</feature>
<reference evidence="2 3" key="1">
    <citation type="journal article" date="2014" name="Genome Announc.">
        <title>Draft Genome Sequence of Lactobacillus plantarum CMPG5300, a Human Vaginal Isolate.</title>
        <authorList>
            <person name="Malik S."/>
            <person name="Siezen R.J."/>
            <person name="Renckens B."/>
            <person name="Vaneechoutte M."/>
            <person name="Vanderleyden J."/>
            <person name="Lebeer S."/>
        </authorList>
    </citation>
    <scope>NUCLEOTIDE SEQUENCE [LARGE SCALE GENOMIC DNA]</scope>
    <source>
        <strain evidence="2 3">CMPG5300</strain>
    </source>
</reference>
<dbReference type="RefSeq" id="WP_047674155.1">
    <property type="nucleotide sequence ID" value="NZ_CM002918.1"/>
</dbReference>
<evidence type="ECO:0000313" key="2">
    <source>
        <dbReference type="EMBL" id="KGH41915.1"/>
    </source>
</evidence>
<protein>
    <submittedName>
        <fullName evidence="2">Transposase</fullName>
    </submittedName>
</protein>
<gene>
    <name evidence="2" type="ORF">CMPG5300_2564</name>
</gene>
<dbReference type="AlphaFoldDB" id="A0AAW3FL12"/>
<dbReference type="PANTHER" id="PTHR33795">
    <property type="entry name" value="INSERTION ELEMENT IS150 PROTEIN INSJ"/>
    <property type="match status" value="1"/>
</dbReference>
<dbReference type="InterPro" id="IPR052057">
    <property type="entry name" value="IS150/IS1296_orfA-like"/>
</dbReference>
<evidence type="ECO:0000256" key="1">
    <source>
        <dbReference type="SAM" id="Coils"/>
    </source>
</evidence>
<accession>A0AAW3FL12</accession>
<organism evidence="2 3">
    <name type="scientific">Lactiplantibacillus plantarum CMPG5300</name>
    <dbReference type="NCBI Taxonomy" id="1304889"/>
    <lineage>
        <taxon>Bacteria</taxon>
        <taxon>Bacillati</taxon>
        <taxon>Bacillota</taxon>
        <taxon>Bacilli</taxon>
        <taxon>Lactobacillales</taxon>
        <taxon>Lactobacillaceae</taxon>
        <taxon>Lactiplantibacillus</taxon>
    </lineage>
</organism>
<sequence>MFSAKIKQQVLSKYLQGNSSLLLMKKYDIKGSATIYQWLTQFEIFGIQGLENCRRKTFYDYSFKIKVIKWRQEHHASYPVTVTHFRLKQPMMAWDWERRLIEGRLKPSKGWSLKMTDKSKQSKTLKQLQEENELLRIRLAYLEKLEALAQKKSQTKKKPANH</sequence>
<dbReference type="EMBL" id="AXZV01000015">
    <property type="protein sequence ID" value="KGH41915.1"/>
    <property type="molecule type" value="Genomic_DNA"/>
</dbReference>